<dbReference type="EMBL" id="JAINUG010000332">
    <property type="protein sequence ID" value="KAJ8378054.1"/>
    <property type="molecule type" value="Genomic_DNA"/>
</dbReference>
<sequence length="89" mass="9424">MNGVPESGAGRVFGITLTFQHHLQDVPNSTGSLSVSLSTHQRGTLTVPSQDTQPLQATGQRAPFPPFPSALRSICSTDSHQSHDATEAK</sequence>
<organism evidence="2 3">
    <name type="scientific">Aldrovandia affinis</name>
    <dbReference type="NCBI Taxonomy" id="143900"/>
    <lineage>
        <taxon>Eukaryota</taxon>
        <taxon>Metazoa</taxon>
        <taxon>Chordata</taxon>
        <taxon>Craniata</taxon>
        <taxon>Vertebrata</taxon>
        <taxon>Euteleostomi</taxon>
        <taxon>Actinopterygii</taxon>
        <taxon>Neopterygii</taxon>
        <taxon>Teleostei</taxon>
        <taxon>Notacanthiformes</taxon>
        <taxon>Halosauridae</taxon>
        <taxon>Aldrovandia</taxon>
    </lineage>
</organism>
<reference evidence="2" key="1">
    <citation type="journal article" date="2023" name="Science">
        <title>Genome structures resolve the early diversification of teleost fishes.</title>
        <authorList>
            <person name="Parey E."/>
            <person name="Louis A."/>
            <person name="Montfort J."/>
            <person name="Bouchez O."/>
            <person name="Roques C."/>
            <person name="Iampietro C."/>
            <person name="Lluch J."/>
            <person name="Castinel A."/>
            <person name="Donnadieu C."/>
            <person name="Desvignes T."/>
            <person name="Floi Bucao C."/>
            <person name="Jouanno E."/>
            <person name="Wen M."/>
            <person name="Mejri S."/>
            <person name="Dirks R."/>
            <person name="Jansen H."/>
            <person name="Henkel C."/>
            <person name="Chen W.J."/>
            <person name="Zahm M."/>
            <person name="Cabau C."/>
            <person name="Klopp C."/>
            <person name="Thompson A.W."/>
            <person name="Robinson-Rechavi M."/>
            <person name="Braasch I."/>
            <person name="Lecointre G."/>
            <person name="Bobe J."/>
            <person name="Postlethwait J.H."/>
            <person name="Berthelot C."/>
            <person name="Roest Crollius H."/>
            <person name="Guiguen Y."/>
        </authorList>
    </citation>
    <scope>NUCLEOTIDE SEQUENCE</scope>
    <source>
        <strain evidence="2">NC1722</strain>
    </source>
</reference>
<dbReference type="AlphaFoldDB" id="A0AAD7RD45"/>
<comment type="caution">
    <text evidence="2">The sequence shown here is derived from an EMBL/GenBank/DDBJ whole genome shotgun (WGS) entry which is preliminary data.</text>
</comment>
<feature type="region of interest" description="Disordered" evidence="1">
    <location>
        <begin position="29"/>
        <end position="89"/>
    </location>
</feature>
<evidence type="ECO:0000313" key="2">
    <source>
        <dbReference type="EMBL" id="KAJ8378054.1"/>
    </source>
</evidence>
<feature type="compositionally biased region" description="Polar residues" evidence="1">
    <location>
        <begin position="29"/>
        <end position="59"/>
    </location>
</feature>
<gene>
    <name evidence="2" type="ORF">AAFF_G00248490</name>
</gene>
<evidence type="ECO:0000313" key="3">
    <source>
        <dbReference type="Proteomes" id="UP001221898"/>
    </source>
</evidence>
<name>A0AAD7RD45_9TELE</name>
<accession>A0AAD7RD45</accession>
<evidence type="ECO:0000256" key="1">
    <source>
        <dbReference type="SAM" id="MobiDB-lite"/>
    </source>
</evidence>
<proteinExistence type="predicted"/>
<protein>
    <submittedName>
        <fullName evidence="2">Uncharacterized protein</fullName>
    </submittedName>
</protein>
<keyword evidence="3" id="KW-1185">Reference proteome</keyword>
<feature type="compositionally biased region" description="Basic and acidic residues" evidence="1">
    <location>
        <begin position="80"/>
        <end position="89"/>
    </location>
</feature>
<dbReference type="Proteomes" id="UP001221898">
    <property type="component" value="Unassembled WGS sequence"/>
</dbReference>